<name>A0ABY6MRA8_9BURK</name>
<dbReference type="EMBL" id="CP110257">
    <property type="protein sequence ID" value="UZD54542.1"/>
    <property type="molecule type" value="Genomic_DNA"/>
</dbReference>
<evidence type="ECO:0000313" key="1">
    <source>
        <dbReference type="EMBL" id="UZD54542.1"/>
    </source>
</evidence>
<evidence type="ECO:0000313" key="2">
    <source>
        <dbReference type="Proteomes" id="UP001163266"/>
    </source>
</evidence>
<sequence>MTTSVLPRPAVMPFQGARPGFARTLWTALEAVGRQRARRELLLQAERYGSSRPELAATLRRAALDL</sequence>
<dbReference type="Proteomes" id="UP001163266">
    <property type="component" value="Chromosome"/>
</dbReference>
<proteinExistence type="predicted"/>
<accession>A0ABY6MRA8</accession>
<organism evidence="1 2">
    <name type="scientific">Caldimonas aquatica</name>
    <dbReference type="NCBI Taxonomy" id="376175"/>
    <lineage>
        <taxon>Bacteria</taxon>
        <taxon>Pseudomonadati</taxon>
        <taxon>Pseudomonadota</taxon>
        <taxon>Betaproteobacteria</taxon>
        <taxon>Burkholderiales</taxon>
        <taxon>Sphaerotilaceae</taxon>
        <taxon>Caldimonas</taxon>
    </lineage>
</organism>
<keyword evidence="2" id="KW-1185">Reference proteome</keyword>
<reference evidence="1" key="1">
    <citation type="submission" date="2022-10" db="EMBL/GenBank/DDBJ databases">
        <title>Complete genome sequence of Schlegelella aquatica LMG 23380.</title>
        <authorList>
            <person name="Musilova J."/>
            <person name="Kourilova X."/>
            <person name="Bezdicek M."/>
            <person name="Hermankova K."/>
            <person name="Obruca S."/>
            <person name="Sedlar K."/>
        </authorList>
    </citation>
    <scope>NUCLEOTIDE SEQUENCE</scope>
    <source>
        <strain evidence="1">LMG 23380</strain>
    </source>
</reference>
<gene>
    <name evidence="1" type="ORF">OMP39_12870</name>
</gene>
<protein>
    <submittedName>
        <fullName evidence="1">Uncharacterized protein</fullName>
    </submittedName>
</protein>
<dbReference type="RefSeq" id="WP_264892116.1">
    <property type="nucleotide sequence ID" value="NZ_CP110257.1"/>
</dbReference>